<accession>A0R0W0</accession>
<dbReference type="STRING" id="246196.MSMEG_4526"/>
<reference evidence="1 2" key="1">
    <citation type="submission" date="2006-10" db="EMBL/GenBank/DDBJ databases">
        <authorList>
            <person name="Fleischmann R.D."/>
            <person name="Dodson R.J."/>
            <person name="Haft D.H."/>
            <person name="Merkel J.S."/>
            <person name="Nelson W.C."/>
            <person name="Fraser C.M."/>
        </authorList>
    </citation>
    <scope>NUCLEOTIDE SEQUENCE [LARGE SCALE GENOMIC DNA]</scope>
    <source>
        <strain evidence="2">ATCC 700084 / mc(2)155</strain>
    </source>
</reference>
<sequence>MRASQPFWLVPRKMSLWMLLREGAGVRIALITGGCPAAQIRAS</sequence>
<protein>
    <submittedName>
        <fullName evidence="1">Uncharacterized protein</fullName>
    </submittedName>
</protein>
<dbReference type="KEGG" id="msm:MSMEG_4526"/>
<organism evidence="1 2">
    <name type="scientific">Mycolicibacterium smegmatis (strain ATCC 700084 / mc(2)155)</name>
    <name type="common">Mycobacterium smegmatis</name>
    <dbReference type="NCBI Taxonomy" id="246196"/>
    <lineage>
        <taxon>Bacteria</taxon>
        <taxon>Bacillati</taxon>
        <taxon>Actinomycetota</taxon>
        <taxon>Actinomycetes</taxon>
        <taxon>Mycobacteriales</taxon>
        <taxon>Mycobacteriaceae</taxon>
        <taxon>Mycolicibacterium</taxon>
    </lineage>
</organism>
<dbReference type="KEGG" id="msb:LJ00_22390"/>
<evidence type="ECO:0000313" key="2">
    <source>
        <dbReference type="Proteomes" id="UP000000757"/>
    </source>
</evidence>
<proteinExistence type="predicted"/>
<keyword evidence="2" id="KW-1185">Reference proteome</keyword>
<dbReference type="Proteomes" id="UP000000757">
    <property type="component" value="Chromosome"/>
</dbReference>
<evidence type="ECO:0000313" key="1">
    <source>
        <dbReference type="EMBL" id="ABK72046.1"/>
    </source>
</evidence>
<dbReference type="AlphaFoldDB" id="A0R0W0"/>
<dbReference type="EMBL" id="CP000480">
    <property type="protein sequence ID" value="ABK72046.1"/>
    <property type="molecule type" value="Genomic_DNA"/>
</dbReference>
<gene>
    <name evidence="1" type="ordered locus">MSMEG_4526</name>
</gene>
<name>A0R0W0_MYCS2</name>